<dbReference type="InterPro" id="IPR024987">
    <property type="entry name" value="DUF3889"/>
</dbReference>
<sequence>MRTCAALLLVPLLLLLACRPSTAQAGAPAKYDPEDGYHAYVRWNGLAREAVSTRYPGAALIDMHYIGCTCESPSSRQYLFKYWLRRHGREFGVYATVDAPLGAGAPRAAAAETADARIASFARWERHAADAVRAKHPGAELVGRKPFGCRWLGADAARQAFRFWIRQDDRNRLLRVEVDYALDTRRPIAARVESLREF</sequence>
<dbReference type="Pfam" id="PF13028">
    <property type="entry name" value="DUF3889"/>
    <property type="match status" value="2"/>
</dbReference>
<accession>A0ABS3WJR4</accession>
<keyword evidence="1" id="KW-0732">Signal</keyword>
<keyword evidence="3" id="KW-1185">Reference proteome</keyword>
<dbReference type="Gene3D" id="3.10.450.390">
    <property type="entry name" value="Protein of unknown function DUF3889"/>
    <property type="match status" value="2"/>
</dbReference>
<feature type="chain" id="PRO_5047132787" evidence="1">
    <location>
        <begin position="24"/>
        <end position="198"/>
    </location>
</feature>
<evidence type="ECO:0000313" key="3">
    <source>
        <dbReference type="Proteomes" id="UP000670947"/>
    </source>
</evidence>
<dbReference type="PROSITE" id="PS51257">
    <property type="entry name" value="PROKAR_LIPOPROTEIN"/>
    <property type="match status" value="1"/>
</dbReference>
<evidence type="ECO:0000313" key="2">
    <source>
        <dbReference type="EMBL" id="MBO7748561.1"/>
    </source>
</evidence>
<feature type="signal peptide" evidence="1">
    <location>
        <begin position="1"/>
        <end position="23"/>
    </location>
</feature>
<dbReference type="EMBL" id="JAGGDJ010000063">
    <property type="protein sequence ID" value="MBO7748561.1"/>
    <property type="molecule type" value="Genomic_DNA"/>
</dbReference>
<reference evidence="2 3" key="1">
    <citation type="submission" date="2021-03" db="EMBL/GenBank/DDBJ databases">
        <title>Paenibacillus artemisicola MWE-103 whole genome sequence.</title>
        <authorList>
            <person name="Ham Y.J."/>
        </authorList>
    </citation>
    <scope>NUCLEOTIDE SEQUENCE [LARGE SCALE GENOMIC DNA]</scope>
    <source>
        <strain evidence="2 3">MWE-103</strain>
    </source>
</reference>
<gene>
    <name evidence="2" type="ORF">I8J29_30735</name>
</gene>
<protein>
    <submittedName>
        <fullName evidence="2">DUF3889 domain-containing protein</fullName>
    </submittedName>
</protein>
<comment type="caution">
    <text evidence="2">The sequence shown here is derived from an EMBL/GenBank/DDBJ whole genome shotgun (WGS) entry which is preliminary data.</text>
</comment>
<dbReference type="Proteomes" id="UP000670947">
    <property type="component" value="Unassembled WGS sequence"/>
</dbReference>
<evidence type="ECO:0000256" key="1">
    <source>
        <dbReference type="SAM" id="SignalP"/>
    </source>
</evidence>
<proteinExistence type="predicted"/>
<name>A0ABS3WJR4_9BACL</name>
<dbReference type="RefSeq" id="WP_208851112.1">
    <property type="nucleotide sequence ID" value="NZ_JAGGDJ010000063.1"/>
</dbReference>
<organism evidence="2 3">
    <name type="scientific">Paenibacillus artemisiicola</name>
    <dbReference type="NCBI Taxonomy" id="1172618"/>
    <lineage>
        <taxon>Bacteria</taxon>
        <taxon>Bacillati</taxon>
        <taxon>Bacillota</taxon>
        <taxon>Bacilli</taxon>
        <taxon>Bacillales</taxon>
        <taxon>Paenibacillaceae</taxon>
        <taxon>Paenibacillus</taxon>
    </lineage>
</organism>